<evidence type="ECO:0000313" key="2">
    <source>
        <dbReference type="EMBL" id="KIM91960.1"/>
    </source>
</evidence>
<evidence type="ECO:0000256" key="1">
    <source>
        <dbReference type="SAM" id="MobiDB-lite"/>
    </source>
</evidence>
<gene>
    <name evidence="2" type="ORF">PILCRDRAFT_809952</name>
</gene>
<name>A0A0C3G6U3_PILCF</name>
<keyword evidence="3" id="KW-1185">Reference proteome</keyword>
<dbReference type="EMBL" id="KN832970">
    <property type="protein sequence ID" value="KIM91960.1"/>
    <property type="molecule type" value="Genomic_DNA"/>
</dbReference>
<dbReference type="AlphaFoldDB" id="A0A0C3G6U3"/>
<accession>A0A0C3G6U3</accession>
<reference evidence="3" key="2">
    <citation type="submission" date="2015-01" db="EMBL/GenBank/DDBJ databases">
        <title>Evolutionary Origins and Diversification of the Mycorrhizal Mutualists.</title>
        <authorList>
            <consortium name="DOE Joint Genome Institute"/>
            <consortium name="Mycorrhizal Genomics Consortium"/>
            <person name="Kohler A."/>
            <person name="Kuo A."/>
            <person name="Nagy L.G."/>
            <person name="Floudas D."/>
            <person name="Copeland A."/>
            <person name="Barry K.W."/>
            <person name="Cichocki N."/>
            <person name="Veneault-Fourrey C."/>
            <person name="LaButti K."/>
            <person name="Lindquist E.A."/>
            <person name="Lipzen A."/>
            <person name="Lundell T."/>
            <person name="Morin E."/>
            <person name="Murat C."/>
            <person name="Riley R."/>
            <person name="Ohm R."/>
            <person name="Sun H."/>
            <person name="Tunlid A."/>
            <person name="Henrissat B."/>
            <person name="Grigoriev I.V."/>
            <person name="Hibbett D.S."/>
            <person name="Martin F."/>
        </authorList>
    </citation>
    <scope>NUCLEOTIDE SEQUENCE [LARGE SCALE GENOMIC DNA]</scope>
    <source>
        <strain evidence="3">F 1598</strain>
    </source>
</reference>
<organism evidence="2 3">
    <name type="scientific">Piloderma croceum (strain F 1598)</name>
    <dbReference type="NCBI Taxonomy" id="765440"/>
    <lineage>
        <taxon>Eukaryota</taxon>
        <taxon>Fungi</taxon>
        <taxon>Dikarya</taxon>
        <taxon>Basidiomycota</taxon>
        <taxon>Agaricomycotina</taxon>
        <taxon>Agaricomycetes</taxon>
        <taxon>Agaricomycetidae</taxon>
        <taxon>Atheliales</taxon>
        <taxon>Atheliaceae</taxon>
        <taxon>Piloderma</taxon>
    </lineage>
</organism>
<dbReference type="HOGENOM" id="CLU_2904946_0_0_1"/>
<sequence>MKRRRRVGSDETGWKSELAKAEIHTPVGEGGGEKTSRRRRAYKAVSRELDCAVMSHAGSNGG</sequence>
<feature type="compositionally biased region" description="Basic and acidic residues" evidence="1">
    <location>
        <begin position="7"/>
        <end position="23"/>
    </location>
</feature>
<proteinExistence type="predicted"/>
<evidence type="ECO:0000313" key="3">
    <source>
        <dbReference type="Proteomes" id="UP000054166"/>
    </source>
</evidence>
<feature type="region of interest" description="Disordered" evidence="1">
    <location>
        <begin position="1"/>
        <end position="38"/>
    </location>
</feature>
<dbReference type="InParanoid" id="A0A0C3G6U3"/>
<reference evidence="2 3" key="1">
    <citation type="submission" date="2014-04" db="EMBL/GenBank/DDBJ databases">
        <authorList>
            <consortium name="DOE Joint Genome Institute"/>
            <person name="Kuo A."/>
            <person name="Tarkka M."/>
            <person name="Buscot F."/>
            <person name="Kohler A."/>
            <person name="Nagy L.G."/>
            <person name="Floudas D."/>
            <person name="Copeland A."/>
            <person name="Barry K.W."/>
            <person name="Cichocki N."/>
            <person name="Veneault-Fourrey C."/>
            <person name="LaButti K."/>
            <person name="Lindquist E.A."/>
            <person name="Lipzen A."/>
            <person name="Lundell T."/>
            <person name="Morin E."/>
            <person name="Murat C."/>
            <person name="Sun H."/>
            <person name="Tunlid A."/>
            <person name="Henrissat B."/>
            <person name="Grigoriev I.V."/>
            <person name="Hibbett D.S."/>
            <person name="Martin F."/>
            <person name="Nordberg H.P."/>
            <person name="Cantor M.N."/>
            <person name="Hua S.X."/>
        </authorList>
    </citation>
    <scope>NUCLEOTIDE SEQUENCE [LARGE SCALE GENOMIC DNA]</scope>
    <source>
        <strain evidence="2 3">F 1598</strain>
    </source>
</reference>
<dbReference type="Proteomes" id="UP000054166">
    <property type="component" value="Unassembled WGS sequence"/>
</dbReference>
<protein>
    <submittedName>
        <fullName evidence="2">Uncharacterized protein</fullName>
    </submittedName>
</protein>